<feature type="domain" description="NAC" evidence="1">
    <location>
        <begin position="1"/>
        <end position="32"/>
    </location>
</feature>
<dbReference type="EMBL" id="JBJXBP010000003">
    <property type="protein sequence ID" value="KAL3838548.1"/>
    <property type="molecule type" value="Genomic_DNA"/>
</dbReference>
<dbReference type="InterPro" id="IPR003441">
    <property type="entry name" value="NAC-dom"/>
</dbReference>
<evidence type="ECO:0000259" key="1">
    <source>
        <dbReference type="PROSITE" id="PS51005"/>
    </source>
</evidence>
<proteinExistence type="predicted"/>
<gene>
    <name evidence="2" type="ORF">ACJIZ3_023139</name>
</gene>
<sequence>MQEYRVHEPNPKRNSTSDARLDEWVLCRIYKRDGQKDKDGDLDRQPNEKSPTIGENLATIACDYEENLATAMTCDYEENLATMQKDKDSDLDLQPNENPKACDYEENLATAMTCDYEENLATIQKDKDGDLDQQPNENSPATDKACDYEENLATMACDYIGMGHSNGLMKRLGIDLTQTSPPIFPSLAICNEDNHATMACDNIDITQSNEGLMDRSSIWENSIIPSVYSMGNGFEKKDLLEDWDFWQDGFHCDW</sequence>
<dbReference type="Proteomes" id="UP001634393">
    <property type="component" value="Unassembled WGS sequence"/>
</dbReference>
<evidence type="ECO:0000313" key="2">
    <source>
        <dbReference type="EMBL" id="KAL3838548.1"/>
    </source>
</evidence>
<keyword evidence="3" id="KW-1185">Reference proteome</keyword>
<dbReference type="PROSITE" id="PS51005">
    <property type="entry name" value="NAC"/>
    <property type="match status" value="1"/>
</dbReference>
<dbReference type="AlphaFoldDB" id="A0ABD3TR57"/>
<protein>
    <recommendedName>
        <fullName evidence="1">NAC domain-containing protein</fullName>
    </recommendedName>
</protein>
<name>A0ABD3TR57_9LAMI</name>
<comment type="caution">
    <text evidence="2">The sequence shown here is derived from an EMBL/GenBank/DDBJ whole genome shotgun (WGS) entry which is preliminary data.</text>
</comment>
<reference evidence="2 3" key="1">
    <citation type="submission" date="2024-12" db="EMBL/GenBank/DDBJ databases">
        <title>The unique morphological basis and parallel evolutionary history of personate flowers in Penstemon.</title>
        <authorList>
            <person name="Depatie T.H."/>
            <person name="Wessinger C.A."/>
        </authorList>
    </citation>
    <scope>NUCLEOTIDE SEQUENCE [LARGE SCALE GENOMIC DNA]</scope>
    <source>
        <strain evidence="2">WTNN_2</strain>
        <tissue evidence="2">Leaf</tissue>
    </source>
</reference>
<evidence type="ECO:0000313" key="3">
    <source>
        <dbReference type="Proteomes" id="UP001634393"/>
    </source>
</evidence>
<accession>A0ABD3TR57</accession>
<organism evidence="2 3">
    <name type="scientific">Penstemon smallii</name>
    <dbReference type="NCBI Taxonomy" id="265156"/>
    <lineage>
        <taxon>Eukaryota</taxon>
        <taxon>Viridiplantae</taxon>
        <taxon>Streptophyta</taxon>
        <taxon>Embryophyta</taxon>
        <taxon>Tracheophyta</taxon>
        <taxon>Spermatophyta</taxon>
        <taxon>Magnoliopsida</taxon>
        <taxon>eudicotyledons</taxon>
        <taxon>Gunneridae</taxon>
        <taxon>Pentapetalae</taxon>
        <taxon>asterids</taxon>
        <taxon>lamiids</taxon>
        <taxon>Lamiales</taxon>
        <taxon>Plantaginaceae</taxon>
        <taxon>Cheloneae</taxon>
        <taxon>Penstemon</taxon>
    </lineage>
</organism>